<organism evidence="2 3">
    <name type="scientific">Pseudomaricurvus hydrocarbonicus</name>
    <dbReference type="NCBI Taxonomy" id="1470433"/>
    <lineage>
        <taxon>Bacteria</taxon>
        <taxon>Pseudomonadati</taxon>
        <taxon>Pseudomonadota</taxon>
        <taxon>Gammaproteobacteria</taxon>
        <taxon>Cellvibrionales</taxon>
        <taxon>Cellvibrionaceae</taxon>
        <taxon>Pseudomaricurvus</taxon>
    </lineage>
</organism>
<evidence type="ECO:0000256" key="1">
    <source>
        <dbReference type="SAM" id="Phobius"/>
    </source>
</evidence>
<dbReference type="RefSeq" id="WP_167181811.1">
    <property type="nucleotide sequence ID" value="NZ_JAAONZ010000002.1"/>
</dbReference>
<protein>
    <submittedName>
        <fullName evidence="2">Uncharacterized protein</fullName>
    </submittedName>
</protein>
<dbReference type="GO" id="GO:0050482">
    <property type="term" value="P:arachidonate secretion"/>
    <property type="evidence" value="ECO:0007669"/>
    <property type="project" value="InterPro"/>
</dbReference>
<keyword evidence="1" id="KW-0472">Membrane</keyword>
<evidence type="ECO:0000313" key="2">
    <source>
        <dbReference type="EMBL" id="NHO64610.1"/>
    </source>
</evidence>
<reference evidence="2" key="1">
    <citation type="submission" date="2020-03" db="EMBL/GenBank/DDBJ databases">
        <authorList>
            <person name="Guo F."/>
        </authorList>
    </citation>
    <scope>NUCLEOTIDE SEQUENCE</scope>
    <source>
        <strain evidence="2">JCM 30134</strain>
    </source>
</reference>
<name>A0A9E5MLT6_9GAMM</name>
<gene>
    <name evidence="2" type="ORF">G8770_03500</name>
</gene>
<keyword evidence="1" id="KW-0812">Transmembrane</keyword>
<dbReference type="GO" id="GO:0006644">
    <property type="term" value="P:phospholipid metabolic process"/>
    <property type="evidence" value="ECO:0007669"/>
    <property type="project" value="InterPro"/>
</dbReference>
<dbReference type="Gene3D" id="1.20.90.10">
    <property type="entry name" value="Phospholipase A2 domain"/>
    <property type="match status" value="1"/>
</dbReference>
<dbReference type="SUPFAM" id="SSF48619">
    <property type="entry name" value="Phospholipase A2, PLA2"/>
    <property type="match status" value="1"/>
</dbReference>
<dbReference type="EMBL" id="JAAONZ010000002">
    <property type="protein sequence ID" value="NHO64610.1"/>
    <property type="molecule type" value="Genomic_DNA"/>
</dbReference>
<accession>A0A9E5MLT6</accession>
<keyword evidence="3" id="KW-1185">Reference proteome</keyword>
<dbReference type="AlphaFoldDB" id="A0A9E5MLT6"/>
<sequence>MIKANGCGPGWLPRWLKAMLFDWFFEASCNKHDEGYEQGGDEIRRFECDWKFFQAMRRDTLRFRGLARLIRWCQALFYFAMVRMFGWIQFNYTKDGQN</sequence>
<dbReference type="GO" id="GO:0004623">
    <property type="term" value="F:phospholipase A2 activity"/>
    <property type="evidence" value="ECO:0007669"/>
    <property type="project" value="InterPro"/>
</dbReference>
<evidence type="ECO:0000313" key="3">
    <source>
        <dbReference type="Proteomes" id="UP000787472"/>
    </source>
</evidence>
<comment type="caution">
    <text evidence="2">The sequence shown here is derived from an EMBL/GenBank/DDBJ whole genome shotgun (WGS) entry which is preliminary data.</text>
</comment>
<keyword evidence="1" id="KW-1133">Transmembrane helix</keyword>
<dbReference type="InterPro" id="IPR036444">
    <property type="entry name" value="PLipase_A2_dom_sf"/>
</dbReference>
<proteinExistence type="predicted"/>
<dbReference type="Proteomes" id="UP000787472">
    <property type="component" value="Unassembled WGS sequence"/>
</dbReference>
<feature type="transmembrane region" description="Helical" evidence="1">
    <location>
        <begin position="69"/>
        <end position="90"/>
    </location>
</feature>